<name>A0A498QXV4_9FIRM</name>
<dbReference type="PRINTS" id="PR00455">
    <property type="entry name" value="HTHTETR"/>
</dbReference>
<sequence length="184" mass="21383">MRNRIIMAAVEEINLRGFKFSMNDLTKRLRISKSSIYEHFSSKDELIATILDMVLNDYLAQEEKIFNSNLPVIEKLKAALTITLQNFEPFHNRVYDDLRLTYPEKWEKVISFRKERMDRLTSLLQQGVNAGVIRHVNLGVVRQIIVSTMNDLGSYRFLTENNMTYPDAIAVMLDVIIQGLIVKE</sequence>
<dbReference type="InterPro" id="IPR001647">
    <property type="entry name" value="HTH_TetR"/>
</dbReference>
<organism evidence="4 5">
    <name type="scientific">Lucifera butyrica</name>
    <dbReference type="NCBI Taxonomy" id="1351585"/>
    <lineage>
        <taxon>Bacteria</taxon>
        <taxon>Bacillati</taxon>
        <taxon>Bacillota</taxon>
        <taxon>Negativicutes</taxon>
        <taxon>Veillonellales</taxon>
        <taxon>Veillonellaceae</taxon>
        <taxon>Lucifera</taxon>
    </lineage>
</organism>
<feature type="DNA-binding region" description="H-T-H motif" evidence="2">
    <location>
        <begin position="21"/>
        <end position="40"/>
    </location>
</feature>
<dbReference type="InterPro" id="IPR009057">
    <property type="entry name" value="Homeodomain-like_sf"/>
</dbReference>
<dbReference type="Gene3D" id="1.10.357.10">
    <property type="entry name" value="Tetracycline Repressor, domain 2"/>
    <property type="match status" value="1"/>
</dbReference>
<keyword evidence="5" id="KW-1185">Reference proteome</keyword>
<dbReference type="OrthoDB" id="9812134at2"/>
<dbReference type="Proteomes" id="UP000277811">
    <property type="component" value="Unassembled WGS sequence"/>
</dbReference>
<dbReference type="PANTHER" id="PTHR43479">
    <property type="entry name" value="ACREF/ENVCD OPERON REPRESSOR-RELATED"/>
    <property type="match status" value="1"/>
</dbReference>
<dbReference type="AlphaFoldDB" id="A0A498QXV4"/>
<dbReference type="Gene3D" id="1.10.10.60">
    <property type="entry name" value="Homeodomain-like"/>
    <property type="match status" value="1"/>
</dbReference>
<dbReference type="PANTHER" id="PTHR43479:SF11">
    <property type="entry name" value="ACREF_ENVCD OPERON REPRESSOR-RELATED"/>
    <property type="match status" value="1"/>
</dbReference>
<accession>A0A498QXV4</accession>
<dbReference type="InterPro" id="IPR036271">
    <property type="entry name" value="Tet_transcr_reg_TetR-rel_C_sf"/>
</dbReference>
<dbReference type="EMBL" id="UPPP01000051">
    <property type="protein sequence ID" value="VBB04986.1"/>
    <property type="molecule type" value="Genomic_DNA"/>
</dbReference>
<evidence type="ECO:0000259" key="3">
    <source>
        <dbReference type="PROSITE" id="PS50977"/>
    </source>
</evidence>
<protein>
    <submittedName>
        <fullName evidence="4">Tetr bacterial regulatory protein hth signature</fullName>
    </submittedName>
</protein>
<dbReference type="Pfam" id="PF00440">
    <property type="entry name" value="TetR_N"/>
    <property type="match status" value="1"/>
</dbReference>
<dbReference type="PROSITE" id="PS50977">
    <property type="entry name" value="HTH_TETR_2"/>
    <property type="match status" value="1"/>
</dbReference>
<proteinExistence type="predicted"/>
<reference evidence="4 5" key="1">
    <citation type="submission" date="2018-06" db="EMBL/GenBank/DDBJ databases">
        <authorList>
            <person name="Strepis N."/>
        </authorList>
    </citation>
    <scope>NUCLEOTIDE SEQUENCE [LARGE SCALE GENOMIC DNA]</scope>
    <source>
        <strain evidence="4">LUCI</strain>
    </source>
</reference>
<feature type="domain" description="HTH tetR-type" evidence="3">
    <location>
        <begin position="1"/>
        <end position="58"/>
    </location>
</feature>
<evidence type="ECO:0000313" key="4">
    <source>
        <dbReference type="EMBL" id="VBB04986.1"/>
    </source>
</evidence>
<evidence type="ECO:0000256" key="2">
    <source>
        <dbReference type="PROSITE-ProRule" id="PRU00335"/>
    </source>
</evidence>
<evidence type="ECO:0000313" key="5">
    <source>
        <dbReference type="Proteomes" id="UP000277811"/>
    </source>
</evidence>
<dbReference type="GO" id="GO:0003677">
    <property type="term" value="F:DNA binding"/>
    <property type="evidence" value="ECO:0007669"/>
    <property type="project" value="UniProtKB-UniRule"/>
</dbReference>
<dbReference type="SUPFAM" id="SSF48498">
    <property type="entry name" value="Tetracyclin repressor-like, C-terminal domain"/>
    <property type="match status" value="1"/>
</dbReference>
<evidence type="ECO:0000256" key="1">
    <source>
        <dbReference type="ARBA" id="ARBA00023125"/>
    </source>
</evidence>
<dbReference type="SUPFAM" id="SSF46689">
    <property type="entry name" value="Homeodomain-like"/>
    <property type="match status" value="1"/>
</dbReference>
<dbReference type="RefSeq" id="WP_122625991.1">
    <property type="nucleotide sequence ID" value="NZ_UPPP01000051.1"/>
</dbReference>
<dbReference type="InterPro" id="IPR050624">
    <property type="entry name" value="HTH-type_Tx_Regulator"/>
</dbReference>
<gene>
    <name evidence="4" type="ORF">LUCI_0192</name>
</gene>
<keyword evidence="1 2" id="KW-0238">DNA-binding</keyword>